<dbReference type="RefSeq" id="WP_012000852.1">
    <property type="nucleotide sequence ID" value="NC_009795.1"/>
</dbReference>
<gene>
    <name evidence="2" type="ORF">CCC13826_1708</name>
</gene>
<keyword evidence="1" id="KW-0472">Membrane</keyword>
<feature type="transmembrane region" description="Helical" evidence="1">
    <location>
        <begin position="121"/>
        <end position="141"/>
    </location>
</feature>
<sequence length="163" mass="18344">MPNLKIYRGTIDNLRTNLETNVSGSVRKGKGDISTSNTYSSTFRIDGRQFILKTQNNTLSQGDDMVVCANGYKVINYKNLTTNETGTLSKLLWSIIRTVGNIVAFIPFFIALLFIGETRTVSGYTMIIIVVVLSLLFMYLLNKYVSMQQSAIDMLKQYLQDNS</sequence>
<reference evidence="3" key="1">
    <citation type="submission" date="2007-10" db="EMBL/GenBank/DDBJ databases">
        <title>Genome sequence of Campylobacter concisus 13826 isolated from human feces.</title>
        <authorList>
            <person name="Fouts D.E."/>
            <person name="Mongodin E.F."/>
            <person name="Puiu D."/>
            <person name="Sebastian Y."/>
            <person name="Miller W.G."/>
            <person name="Mandrell R.E."/>
            <person name="On S."/>
            <person name="Nelson K.E."/>
        </authorList>
    </citation>
    <scope>NUCLEOTIDE SEQUENCE [LARGE SCALE GENOMIC DNA]</scope>
    <source>
        <strain evidence="3">13826</strain>
        <plasmid evidence="3">Plasmid pCCON31</plasmid>
    </source>
</reference>
<keyword evidence="1" id="KW-0812">Transmembrane</keyword>
<keyword evidence="2" id="KW-0614">Plasmid</keyword>
<keyword evidence="1" id="KW-1133">Transmembrane helix</keyword>
<organism evidence="2 3">
    <name type="scientific">Campylobacter concisus (strain 13826)</name>
    <dbReference type="NCBI Taxonomy" id="360104"/>
    <lineage>
        <taxon>Bacteria</taxon>
        <taxon>Pseudomonadati</taxon>
        <taxon>Campylobacterota</taxon>
        <taxon>Epsilonproteobacteria</taxon>
        <taxon>Campylobacterales</taxon>
        <taxon>Campylobacteraceae</taxon>
        <taxon>Campylobacter</taxon>
    </lineage>
</organism>
<dbReference type="HOGENOM" id="CLU_1624092_0_0_7"/>
<evidence type="ECO:0000313" key="2">
    <source>
        <dbReference type="EMBL" id="EAT98131.2"/>
    </source>
</evidence>
<evidence type="ECO:0000313" key="3">
    <source>
        <dbReference type="Proteomes" id="UP000001121"/>
    </source>
</evidence>
<feature type="transmembrane region" description="Helical" evidence="1">
    <location>
        <begin position="91"/>
        <end position="115"/>
    </location>
</feature>
<protein>
    <submittedName>
        <fullName evidence="2">Uncharacterized protein</fullName>
    </submittedName>
</protein>
<dbReference type="AlphaFoldDB" id="A7ZGG6"/>
<geneLocation type="plasmid" evidence="2 3">
    <name>pCCON31</name>
</geneLocation>
<dbReference type="Proteomes" id="UP000001121">
    <property type="component" value="Plasmid pCCON31"/>
</dbReference>
<name>A7ZGG6_CAMC1</name>
<accession>A7ZGG6</accession>
<evidence type="ECO:0000256" key="1">
    <source>
        <dbReference type="SAM" id="Phobius"/>
    </source>
</evidence>
<dbReference type="KEGG" id="cco:CCC13826_1708"/>
<dbReference type="OrthoDB" id="9884890at2"/>
<dbReference type="EMBL" id="CP000793">
    <property type="protein sequence ID" value="EAT98131.2"/>
    <property type="molecule type" value="Genomic_DNA"/>
</dbReference>
<proteinExistence type="predicted"/>